<dbReference type="KEGG" id="cmag:CBW24_01400"/>
<organism evidence="2 3">
    <name type="scientific">Pacificitalea manganoxidans</name>
    <dbReference type="NCBI Taxonomy" id="1411902"/>
    <lineage>
        <taxon>Bacteria</taxon>
        <taxon>Pseudomonadati</taxon>
        <taxon>Pseudomonadota</taxon>
        <taxon>Alphaproteobacteria</taxon>
        <taxon>Rhodobacterales</taxon>
        <taxon>Paracoccaceae</taxon>
        <taxon>Pacificitalea</taxon>
    </lineage>
</organism>
<protein>
    <recommendedName>
        <fullName evidence="1">N-acetyltransferase domain-containing protein</fullName>
    </recommendedName>
</protein>
<name>A0A291LVM9_9RHOB</name>
<dbReference type="CDD" id="cd04301">
    <property type="entry name" value="NAT_SF"/>
    <property type="match status" value="1"/>
</dbReference>
<keyword evidence="3" id="KW-1185">Reference proteome</keyword>
<accession>A0A291LVM9</accession>
<dbReference type="PANTHER" id="PTHR43305">
    <property type="entry name" value="FAMILY N-ACETYLTRANSFERASE, PUTATIVE (AFU_ORTHOLOGUE AFUA_2G01380)-RELATED"/>
    <property type="match status" value="1"/>
</dbReference>
<feature type="domain" description="N-acetyltransferase" evidence="1">
    <location>
        <begin position="1"/>
        <end position="168"/>
    </location>
</feature>
<evidence type="ECO:0000313" key="2">
    <source>
        <dbReference type="EMBL" id="ATI40796.1"/>
    </source>
</evidence>
<gene>
    <name evidence="2" type="ORF">CBW24_01400</name>
</gene>
<dbReference type="OrthoDB" id="2436196at2"/>
<dbReference type="Pfam" id="PF00583">
    <property type="entry name" value="Acetyltransf_1"/>
    <property type="match status" value="1"/>
</dbReference>
<dbReference type="GO" id="GO:0016747">
    <property type="term" value="F:acyltransferase activity, transferring groups other than amino-acyl groups"/>
    <property type="evidence" value="ECO:0007669"/>
    <property type="project" value="InterPro"/>
</dbReference>
<proteinExistence type="predicted"/>
<reference evidence="2 3" key="1">
    <citation type="submission" date="2017-05" db="EMBL/GenBank/DDBJ databases">
        <title>Comparative genomic and metabolic analysis of manganese-oxidizing mechanisms in Celeribater manganoxidans DY25T: its adaption to the environment of polymetallic nodule.</title>
        <authorList>
            <person name="Wang X."/>
        </authorList>
    </citation>
    <scope>NUCLEOTIDE SEQUENCE [LARGE SCALE GENOMIC DNA]</scope>
    <source>
        <strain evidence="2 3">DY25</strain>
    </source>
</reference>
<dbReference type="AlphaFoldDB" id="A0A291LVM9"/>
<dbReference type="InterPro" id="IPR016181">
    <property type="entry name" value="Acyl_CoA_acyltransferase"/>
</dbReference>
<dbReference type="InterPro" id="IPR000182">
    <property type="entry name" value="GNAT_dom"/>
</dbReference>
<dbReference type="RefSeq" id="WP_097372440.1">
    <property type="nucleotide sequence ID" value="NZ_CP021404.1"/>
</dbReference>
<dbReference type="Proteomes" id="UP000219050">
    <property type="component" value="Chromosome"/>
</dbReference>
<evidence type="ECO:0000313" key="3">
    <source>
        <dbReference type="Proteomes" id="UP000219050"/>
    </source>
</evidence>
<dbReference type="SUPFAM" id="SSF55729">
    <property type="entry name" value="Acyl-CoA N-acyltransferases (Nat)"/>
    <property type="match status" value="1"/>
</dbReference>
<dbReference type="PANTHER" id="PTHR43305:SF1">
    <property type="entry name" value="FAMILY N-ACETYLTRANSFERASE, PUTATIVE (AFU_ORTHOLOGUE AFUA_2G01380)-RELATED"/>
    <property type="match status" value="1"/>
</dbReference>
<evidence type="ECO:0000259" key="1">
    <source>
        <dbReference type="PROSITE" id="PS51186"/>
    </source>
</evidence>
<dbReference type="EMBL" id="CP021404">
    <property type="protein sequence ID" value="ATI40796.1"/>
    <property type="molecule type" value="Genomic_DNA"/>
</dbReference>
<dbReference type="PROSITE" id="PS51186">
    <property type="entry name" value="GNAT"/>
    <property type="match status" value="1"/>
</dbReference>
<dbReference type="Gene3D" id="3.40.630.30">
    <property type="match status" value="1"/>
</dbReference>
<sequence length="187" mass="20026">MTLTPAIWPADLTEVRALFTEYADWLTRDHGIDLAHGQALDQELAELPGSYAPPAGQLILARGEDSLPGGGPARGVIAFRPGPAPDTCEIKRLYVRPAARGSGLARRLIAEILDHARAAGYARAVLDTAGFMSGAQALYEAAGFRDIPPYWPNPIAHVPIRYMGVTLQEPAMAATSFSMNTERGSSE</sequence>
<dbReference type="InterPro" id="IPR052777">
    <property type="entry name" value="Acetyltransferase_Enz"/>
</dbReference>